<name>A0AAD3D7K3_9STRA</name>
<accession>A0AAD3D7K3</accession>
<comment type="caution">
    <text evidence="1">The sequence shown here is derived from an EMBL/GenBank/DDBJ whole genome shotgun (WGS) entry which is preliminary data.</text>
</comment>
<proteinExistence type="predicted"/>
<dbReference type="AlphaFoldDB" id="A0AAD3D7K3"/>
<evidence type="ECO:0000313" key="2">
    <source>
        <dbReference type="Proteomes" id="UP001054902"/>
    </source>
</evidence>
<organism evidence="1 2">
    <name type="scientific">Chaetoceros tenuissimus</name>
    <dbReference type="NCBI Taxonomy" id="426638"/>
    <lineage>
        <taxon>Eukaryota</taxon>
        <taxon>Sar</taxon>
        <taxon>Stramenopiles</taxon>
        <taxon>Ochrophyta</taxon>
        <taxon>Bacillariophyta</taxon>
        <taxon>Coscinodiscophyceae</taxon>
        <taxon>Chaetocerotophycidae</taxon>
        <taxon>Chaetocerotales</taxon>
        <taxon>Chaetocerotaceae</taxon>
        <taxon>Chaetoceros</taxon>
    </lineage>
</organism>
<gene>
    <name evidence="1" type="ORF">CTEN210_14736</name>
</gene>
<keyword evidence="2" id="KW-1185">Reference proteome</keyword>
<reference evidence="1 2" key="1">
    <citation type="journal article" date="2021" name="Sci. Rep.">
        <title>The genome of the diatom Chaetoceros tenuissimus carries an ancient integrated fragment of an extant virus.</title>
        <authorList>
            <person name="Hongo Y."/>
            <person name="Kimura K."/>
            <person name="Takaki Y."/>
            <person name="Yoshida Y."/>
            <person name="Baba S."/>
            <person name="Kobayashi G."/>
            <person name="Nagasaki K."/>
            <person name="Hano T."/>
            <person name="Tomaru Y."/>
        </authorList>
    </citation>
    <scope>NUCLEOTIDE SEQUENCE [LARGE SCALE GENOMIC DNA]</scope>
    <source>
        <strain evidence="1 2">NIES-3715</strain>
    </source>
</reference>
<dbReference type="Proteomes" id="UP001054902">
    <property type="component" value="Unassembled WGS sequence"/>
</dbReference>
<sequence>MGDEENNVAVVNAECDPFADGWHGDGCCAYYCFKAYKSYNGLFSAYGANLCEVMRGETTELLTPSEATRRQN</sequence>
<dbReference type="EMBL" id="BLLK01000061">
    <property type="protein sequence ID" value="GFH58260.1"/>
    <property type="molecule type" value="Genomic_DNA"/>
</dbReference>
<protein>
    <submittedName>
        <fullName evidence="1">Uncharacterized protein</fullName>
    </submittedName>
</protein>
<evidence type="ECO:0000313" key="1">
    <source>
        <dbReference type="EMBL" id="GFH58260.1"/>
    </source>
</evidence>